<gene>
    <name evidence="1" type="ORF">CONLIGDRAFT_46622</name>
</gene>
<evidence type="ECO:0000313" key="2">
    <source>
        <dbReference type="Proteomes" id="UP000182658"/>
    </source>
</evidence>
<keyword evidence="2" id="KW-1185">Reference proteome</keyword>
<dbReference type="Proteomes" id="UP000182658">
    <property type="component" value="Unassembled WGS sequence"/>
</dbReference>
<name>A0A1J7J6Y4_9PEZI</name>
<dbReference type="AlphaFoldDB" id="A0A1J7J6Y4"/>
<proteinExistence type="predicted"/>
<dbReference type="InParanoid" id="A0A1J7J6Y4"/>
<reference evidence="1 2" key="1">
    <citation type="submission" date="2016-10" db="EMBL/GenBank/DDBJ databases">
        <title>Draft genome sequence of Coniochaeta ligniaria NRRL30616, a lignocellulolytic fungus for bioabatement of inhibitors in plant biomass hydrolysates.</title>
        <authorList>
            <consortium name="DOE Joint Genome Institute"/>
            <person name="Jimenez D.J."/>
            <person name="Hector R.E."/>
            <person name="Riley R."/>
            <person name="Sun H."/>
            <person name="Grigoriev I.V."/>
            <person name="Van Elsas J.D."/>
            <person name="Nichols N.N."/>
        </authorList>
    </citation>
    <scope>NUCLEOTIDE SEQUENCE [LARGE SCALE GENOMIC DNA]</scope>
    <source>
        <strain evidence="1 2">NRRL 30616</strain>
    </source>
</reference>
<accession>A0A1J7J6Y4</accession>
<protein>
    <submittedName>
        <fullName evidence="1">Uncharacterized protein</fullName>
    </submittedName>
</protein>
<organism evidence="1 2">
    <name type="scientific">Coniochaeta ligniaria NRRL 30616</name>
    <dbReference type="NCBI Taxonomy" id="1408157"/>
    <lineage>
        <taxon>Eukaryota</taxon>
        <taxon>Fungi</taxon>
        <taxon>Dikarya</taxon>
        <taxon>Ascomycota</taxon>
        <taxon>Pezizomycotina</taxon>
        <taxon>Sordariomycetes</taxon>
        <taxon>Sordariomycetidae</taxon>
        <taxon>Coniochaetales</taxon>
        <taxon>Coniochaetaceae</taxon>
        <taxon>Coniochaeta</taxon>
    </lineage>
</organism>
<evidence type="ECO:0000313" key="1">
    <source>
        <dbReference type="EMBL" id="OIW35229.1"/>
    </source>
</evidence>
<sequence length="109" mass="12171">MDAAKKQPQNAVIKGIQPFLDPSCWCCRVSKTDCNQQASPRYLVSYAVTMPSGTFMFRFTFALLLDQSHTIPYGASALQHLNVLHRRALSSGAPVCAMVPRYTQHQRTP</sequence>
<dbReference type="EMBL" id="KV875093">
    <property type="protein sequence ID" value="OIW35229.1"/>
    <property type="molecule type" value="Genomic_DNA"/>
</dbReference>